<evidence type="ECO:0008006" key="5">
    <source>
        <dbReference type="Google" id="ProtNLM"/>
    </source>
</evidence>
<keyword evidence="2" id="KW-0812">Transmembrane</keyword>
<feature type="transmembrane region" description="Helical" evidence="2">
    <location>
        <begin position="76"/>
        <end position="98"/>
    </location>
</feature>
<feature type="compositionally biased region" description="Low complexity" evidence="1">
    <location>
        <begin position="401"/>
        <end position="416"/>
    </location>
</feature>
<dbReference type="Proteomes" id="UP000198802">
    <property type="component" value="Unassembled WGS sequence"/>
</dbReference>
<proteinExistence type="predicted"/>
<organism evidence="3 4">
    <name type="scientific">Parafrankia irregularis</name>
    <dbReference type="NCBI Taxonomy" id="795642"/>
    <lineage>
        <taxon>Bacteria</taxon>
        <taxon>Bacillati</taxon>
        <taxon>Actinomycetota</taxon>
        <taxon>Actinomycetes</taxon>
        <taxon>Frankiales</taxon>
        <taxon>Frankiaceae</taxon>
        <taxon>Parafrankia</taxon>
    </lineage>
</organism>
<feature type="compositionally biased region" description="Low complexity" evidence="1">
    <location>
        <begin position="357"/>
        <end position="375"/>
    </location>
</feature>
<feature type="compositionally biased region" description="Low complexity" evidence="1">
    <location>
        <begin position="424"/>
        <end position="442"/>
    </location>
</feature>
<evidence type="ECO:0000256" key="1">
    <source>
        <dbReference type="SAM" id="MobiDB-lite"/>
    </source>
</evidence>
<feature type="transmembrane region" description="Helical" evidence="2">
    <location>
        <begin position="163"/>
        <end position="183"/>
    </location>
</feature>
<feature type="transmembrane region" description="Helical" evidence="2">
    <location>
        <begin position="104"/>
        <end position="126"/>
    </location>
</feature>
<evidence type="ECO:0000313" key="3">
    <source>
        <dbReference type="EMBL" id="CUU57275.1"/>
    </source>
</evidence>
<feature type="region of interest" description="Disordered" evidence="1">
    <location>
        <begin position="348"/>
        <end position="472"/>
    </location>
</feature>
<dbReference type="AlphaFoldDB" id="A0A0S4QNL3"/>
<evidence type="ECO:0000256" key="2">
    <source>
        <dbReference type="SAM" id="Phobius"/>
    </source>
</evidence>
<protein>
    <recommendedName>
        <fullName evidence="5">TrbL/VirB6 plasmid conjugal transfer protein</fullName>
    </recommendedName>
</protein>
<accession>A0A0S4QNL3</accession>
<keyword evidence="2" id="KW-1133">Transmembrane helix</keyword>
<sequence length="472" mass="47248">MTTAPAKEVLAVPNPLSGIGDAISGIAGGAADDFLDSVGKAFCNMAADLSSSVFSFAAQKTAVDLNAQYVVDNYNIVFGVSVLIVTGLFLCSCTVAALRGDPHVFVRALATTGTAIIGSFIALTLLQMVLAASDGMAEAFGNDKALGADLVAQLRELPEQGNFALDLVLSLLVAIFAFTLFVVLYIRKVAIIVVAVFIPLYLAGQPTMTTSAWMKRATETLVALIFAKPVIYAIFALGAGIAQDTGGSTVDQTLSILSGVVVMIAAVLSPFMLMHLLGFADVQLMRAVGSAGQRSAASFGHGAGALLGSTSRETFRGIGSRLQTRNRGMLGDAGAFGGSTVPAARPAVRPGRGGSGSPAPVGTPARAGAAGTVRARVNRSEGSGVGVGAAPAGTRSGRNTVGATAATRAVPARAGAPSGGGGRAAAAAPPRTPVARTAAPAAHVSGSTVARPPVTPQAAPRVTPPARTGGGE</sequence>
<keyword evidence="4" id="KW-1185">Reference proteome</keyword>
<feature type="transmembrane region" description="Helical" evidence="2">
    <location>
        <begin position="254"/>
        <end position="277"/>
    </location>
</feature>
<feature type="transmembrane region" description="Helical" evidence="2">
    <location>
        <begin position="220"/>
        <end position="242"/>
    </location>
</feature>
<gene>
    <name evidence="3" type="ORF">Ga0074812_111111</name>
</gene>
<dbReference type="EMBL" id="FAOZ01000011">
    <property type="protein sequence ID" value="CUU57275.1"/>
    <property type="molecule type" value="Genomic_DNA"/>
</dbReference>
<keyword evidence="2" id="KW-0472">Membrane</keyword>
<reference evidence="4" key="1">
    <citation type="submission" date="2015-11" db="EMBL/GenBank/DDBJ databases">
        <authorList>
            <person name="Varghese N."/>
        </authorList>
    </citation>
    <scope>NUCLEOTIDE SEQUENCE [LARGE SCALE GENOMIC DNA]</scope>
    <source>
        <strain evidence="4">DSM 45899</strain>
    </source>
</reference>
<dbReference type="RefSeq" id="WP_242666311.1">
    <property type="nucleotide sequence ID" value="NZ_FAOZ01000011.1"/>
</dbReference>
<name>A0A0S4QNL3_9ACTN</name>
<evidence type="ECO:0000313" key="4">
    <source>
        <dbReference type="Proteomes" id="UP000198802"/>
    </source>
</evidence>
<feature type="transmembrane region" description="Helical" evidence="2">
    <location>
        <begin position="189"/>
        <end position="208"/>
    </location>
</feature>